<dbReference type="InterPro" id="IPR050179">
    <property type="entry name" value="Trans_hexapeptide_repeat"/>
</dbReference>
<dbReference type="PANTHER" id="PTHR43300">
    <property type="entry name" value="ACETYLTRANSFERASE"/>
    <property type="match status" value="1"/>
</dbReference>
<dbReference type="CDD" id="cd03360">
    <property type="entry name" value="LbH_AT_putative"/>
    <property type="match status" value="1"/>
</dbReference>
<accession>A0A3G1KWX7</accession>
<evidence type="ECO:0000313" key="5">
    <source>
        <dbReference type="Proteomes" id="UP000323521"/>
    </source>
</evidence>
<evidence type="ECO:0000256" key="2">
    <source>
        <dbReference type="PIRSR" id="PIRSR620019-2"/>
    </source>
</evidence>
<dbReference type="SUPFAM" id="SSF51161">
    <property type="entry name" value="Trimeric LpxA-like enzymes"/>
    <property type="match status" value="1"/>
</dbReference>
<protein>
    <submittedName>
        <fullName evidence="4">Transferase</fullName>
    </submittedName>
</protein>
<gene>
    <name evidence="4" type="ORF">DCMF_21290</name>
</gene>
<proteinExistence type="predicted"/>
<dbReference type="RefSeq" id="WP_148136288.1">
    <property type="nucleotide sequence ID" value="NZ_CP017634.1"/>
</dbReference>
<dbReference type="InterPro" id="IPR011004">
    <property type="entry name" value="Trimer_LpxA-like_sf"/>
</dbReference>
<feature type="domain" description="PglD N-terminal" evidence="3">
    <location>
        <begin position="3"/>
        <end position="83"/>
    </location>
</feature>
<feature type="active site" description="Proton acceptor" evidence="1">
    <location>
        <position position="140"/>
    </location>
</feature>
<evidence type="ECO:0000313" key="4">
    <source>
        <dbReference type="EMBL" id="ATW26956.1"/>
    </source>
</evidence>
<dbReference type="Pfam" id="PF17836">
    <property type="entry name" value="PglD_N"/>
    <property type="match status" value="1"/>
</dbReference>
<name>A0A3G1KWX7_FORW1</name>
<organism evidence="4 5">
    <name type="scientific">Formimonas warabiya</name>
    <dbReference type="NCBI Taxonomy" id="1761012"/>
    <lineage>
        <taxon>Bacteria</taxon>
        <taxon>Bacillati</taxon>
        <taxon>Bacillota</taxon>
        <taxon>Clostridia</taxon>
        <taxon>Eubacteriales</taxon>
        <taxon>Peptococcaceae</taxon>
        <taxon>Candidatus Formimonas</taxon>
    </lineage>
</organism>
<keyword evidence="4" id="KW-0808">Transferase</keyword>
<dbReference type="KEGG" id="fwa:DCMF_21290"/>
<keyword evidence="5" id="KW-1185">Reference proteome</keyword>
<dbReference type="NCBIfam" id="TIGR03570">
    <property type="entry name" value="NeuD_NnaD"/>
    <property type="match status" value="1"/>
</dbReference>
<dbReference type="InterPro" id="IPR020019">
    <property type="entry name" value="AcTrfase_PglD-like"/>
</dbReference>
<dbReference type="OrthoDB" id="9801456at2"/>
<feature type="site" description="Increases basicity of active site His" evidence="1">
    <location>
        <position position="141"/>
    </location>
</feature>
<dbReference type="PANTHER" id="PTHR43300:SF7">
    <property type="entry name" value="UDP-N-ACETYLBACILLOSAMINE N-ACETYLTRANSFERASE"/>
    <property type="match status" value="1"/>
</dbReference>
<evidence type="ECO:0000256" key="1">
    <source>
        <dbReference type="PIRSR" id="PIRSR620019-1"/>
    </source>
</evidence>
<dbReference type="InterPro" id="IPR041561">
    <property type="entry name" value="PglD_N"/>
</dbReference>
<reference evidence="4 5" key="1">
    <citation type="submission" date="2016-10" db="EMBL/GenBank/DDBJ databases">
        <title>Complete Genome Sequence of Peptococcaceae strain DCMF.</title>
        <authorList>
            <person name="Edwards R.J."/>
            <person name="Holland S.I."/>
            <person name="Deshpande N.P."/>
            <person name="Wong Y.K."/>
            <person name="Ertan H."/>
            <person name="Manefield M."/>
            <person name="Russell T.L."/>
            <person name="Lee M.J."/>
        </authorList>
    </citation>
    <scope>NUCLEOTIDE SEQUENCE [LARGE SCALE GENOMIC DNA]</scope>
    <source>
        <strain evidence="4 5">DCMF</strain>
    </source>
</reference>
<evidence type="ECO:0000259" key="3">
    <source>
        <dbReference type="Pfam" id="PF17836"/>
    </source>
</evidence>
<dbReference type="GO" id="GO:0016740">
    <property type="term" value="F:transferase activity"/>
    <property type="evidence" value="ECO:0007669"/>
    <property type="project" value="UniProtKB-KW"/>
</dbReference>
<dbReference type="Proteomes" id="UP000323521">
    <property type="component" value="Chromosome"/>
</dbReference>
<dbReference type="Gene3D" id="2.160.10.10">
    <property type="entry name" value="Hexapeptide repeat proteins"/>
    <property type="match status" value="1"/>
</dbReference>
<sequence length="218" mass="24140">MKDIVVIGAGNFGREVAQLIREINEDQKTWHLLGFIDETPEKHGTLINDTKVLGGFNWFEKKRKKISVVCAIGNARDKYAVINKSLLYRVDYPNLIHPTVKMNKYMEIGYGNIICWNSFISVNTKIGNYVTISPGCGIGHDAIIDDYSTLYWDITLSGNVWICRGCEIGSKAVVIPKKIVGKWSIIGAGAVVINNLPENCTAVGVPAKPIKFLNSPEV</sequence>
<dbReference type="Gene3D" id="3.40.50.20">
    <property type="match status" value="1"/>
</dbReference>
<dbReference type="EMBL" id="CP017634">
    <property type="protein sequence ID" value="ATW26956.1"/>
    <property type="molecule type" value="Genomic_DNA"/>
</dbReference>
<dbReference type="AlphaFoldDB" id="A0A3G1KWX7"/>
<feature type="binding site" evidence="2">
    <location>
        <position position="73"/>
    </location>
    <ligand>
        <name>substrate</name>
    </ligand>
</feature>